<dbReference type="RefSeq" id="WP_166049652.1">
    <property type="nucleotide sequence ID" value="NZ_JAAMPJ010000007.1"/>
</dbReference>
<feature type="domain" description="PET hydrolase/cutinase-like" evidence="2">
    <location>
        <begin position="67"/>
        <end position="134"/>
    </location>
</feature>
<proteinExistence type="predicted"/>
<evidence type="ECO:0000313" key="3">
    <source>
        <dbReference type="EMBL" id="NGY62309.1"/>
    </source>
</evidence>
<evidence type="ECO:0000259" key="2">
    <source>
        <dbReference type="Pfam" id="PF12740"/>
    </source>
</evidence>
<feature type="compositionally biased region" description="Polar residues" evidence="1">
    <location>
        <begin position="15"/>
        <end position="25"/>
    </location>
</feature>
<organism evidence="3 4">
    <name type="scientific">Lentzea alba</name>
    <dbReference type="NCBI Taxonomy" id="2714351"/>
    <lineage>
        <taxon>Bacteria</taxon>
        <taxon>Bacillati</taxon>
        <taxon>Actinomycetota</taxon>
        <taxon>Actinomycetes</taxon>
        <taxon>Pseudonocardiales</taxon>
        <taxon>Pseudonocardiaceae</taxon>
        <taxon>Lentzea</taxon>
    </lineage>
</organism>
<dbReference type="Pfam" id="PF12740">
    <property type="entry name" value="PETase"/>
    <property type="match status" value="1"/>
</dbReference>
<feature type="region of interest" description="Disordered" evidence="1">
    <location>
        <begin position="1"/>
        <end position="42"/>
    </location>
</feature>
<name>A0A7C9RTA0_9PSEU</name>
<evidence type="ECO:0000313" key="4">
    <source>
        <dbReference type="Proteomes" id="UP000481360"/>
    </source>
</evidence>
<comment type="caution">
    <text evidence="3">The sequence shown here is derived from an EMBL/GenBank/DDBJ whole genome shotgun (WGS) entry which is preliminary data.</text>
</comment>
<dbReference type="Proteomes" id="UP000481360">
    <property type="component" value="Unassembled WGS sequence"/>
</dbReference>
<reference evidence="3 4" key="1">
    <citation type="submission" date="2020-03" db="EMBL/GenBank/DDBJ databases">
        <title>Isolation and identification of active actinomycetes.</title>
        <authorList>
            <person name="Sun X."/>
        </authorList>
    </citation>
    <scope>NUCLEOTIDE SEQUENCE [LARGE SCALE GENOMIC DNA]</scope>
    <source>
        <strain evidence="3 4">NEAU-D13</strain>
    </source>
</reference>
<dbReference type="Gene3D" id="3.40.50.1820">
    <property type="entry name" value="alpha/beta hydrolase"/>
    <property type="match status" value="1"/>
</dbReference>
<protein>
    <recommendedName>
        <fullName evidence="2">PET hydrolase/cutinase-like domain-containing protein</fullName>
    </recommendedName>
</protein>
<dbReference type="AlphaFoldDB" id="A0A7C9RTA0"/>
<dbReference type="EMBL" id="JAAMPJ010000007">
    <property type="protein sequence ID" value="NGY62309.1"/>
    <property type="molecule type" value="Genomic_DNA"/>
</dbReference>
<dbReference type="InterPro" id="IPR029058">
    <property type="entry name" value="AB_hydrolase_fold"/>
</dbReference>
<sequence length="140" mass="14151">MFDRTGRLPPPQVDALTTTSGSNSFAAPAEEEVPHCGQNRPAETSGIACAATLGVLASTVNAGPASAADNPFQRGPIPTQASVAASRGTFATAETSLDGGDRFGGAKICHPTDTSRGKFAALAVSPGYAATWAEWSPTVC</sequence>
<evidence type="ECO:0000256" key="1">
    <source>
        <dbReference type="SAM" id="MobiDB-lite"/>
    </source>
</evidence>
<keyword evidence="4" id="KW-1185">Reference proteome</keyword>
<dbReference type="InterPro" id="IPR041127">
    <property type="entry name" value="PET_hydrolase/cutinase-like"/>
</dbReference>
<accession>A0A7C9RTA0</accession>
<gene>
    <name evidence="3" type="ORF">G7043_25630</name>
</gene>